<dbReference type="Gene3D" id="3.10.110.10">
    <property type="entry name" value="Ubiquitin Conjugating Enzyme"/>
    <property type="match status" value="1"/>
</dbReference>
<reference evidence="3" key="1">
    <citation type="submission" date="2019-09" db="EMBL/GenBank/DDBJ databases">
        <title>Draft genome information of white flower Hibiscus syriacus.</title>
        <authorList>
            <person name="Kim Y.-M."/>
        </authorList>
    </citation>
    <scope>NUCLEOTIDE SEQUENCE [LARGE SCALE GENOMIC DNA]</scope>
    <source>
        <strain evidence="3">YM2019G1</strain>
    </source>
</reference>
<dbReference type="InterPro" id="IPR000608">
    <property type="entry name" value="UBC"/>
</dbReference>
<dbReference type="AlphaFoldDB" id="A0A6A3AR16"/>
<evidence type="ECO:0000259" key="2">
    <source>
        <dbReference type="PROSITE" id="PS50127"/>
    </source>
</evidence>
<dbReference type="PROSITE" id="PS50127">
    <property type="entry name" value="UBC_2"/>
    <property type="match status" value="1"/>
</dbReference>
<comment type="caution">
    <text evidence="3">The sequence shown here is derived from an EMBL/GenBank/DDBJ whole genome shotgun (WGS) entry which is preliminary data.</text>
</comment>
<dbReference type="SUPFAM" id="SSF54495">
    <property type="entry name" value="UBC-like"/>
    <property type="match status" value="1"/>
</dbReference>
<sequence>MIGGRGRSASSSTIATAPGGTWVSATSVSDSGKRIQKDMSELNANPPPHCTAAPKGHNLFHWVATVIGPPDTPLTCSVARLYLADKAKHDEIAAEWMLRFAK</sequence>
<evidence type="ECO:0000313" key="3">
    <source>
        <dbReference type="EMBL" id="KAE8705695.1"/>
    </source>
</evidence>
<evidence type="ECO:0000256" key="1">
    <source>
        <dbReference type="SAM" id="MobiDB-lite"/>
    </source>
</evidence>
<dbReference type="EMBL" id="VEPZ02000979">
    <property type="protein sequence ID" value="KAE8705695.1"/>
    <property type="molecule type" value="Genomic_DNA"/>
</dbReference>
<accession>A0A6A3AR16</accession>
<keyword evidence="4" id="KW-1185">Reference proteome</keyword>
<feature type="region of interest" description="Disordered" evidence="1">
    <location>
        <begin position="1"/>
        <end position="30"/>
    </location>
</feature>
<feature type="domain" description="UBC core" evidence="2">
    <location>
        <begin position="30"/>
        <end position="102"/>
    </location>
</feature>
<organism evidence="3 4">
    <name type="scientific">Hibiscus syriacus</name>
    <name type="common">Rose of Sharon</name>
    <dbReference type="NCBI Taxonomy" id="106335"/>
    <lineage>
        <taxon>Eukaryota</taxon>
        <taxon>Viridiplantae</taxon>
        <taxon>Streptophyta</taxon>
        <taxon>Embryophyta</taxon>
        <taxon>Tracheophyta</taxon>
        <taxon>Spermatophyta</taxon>
        <taxon>Magnoliopsida</taxon>
        <taxon>eudicotyledons</taxon>
        <taxon>Gunneridae</taxon>
        <taxon>Pentapetalae</taxon>
        <taxon>rosids</taxon>
        <taxon>malvids</taxon>
        <taxon>Malvales</taxon>
        <taxon>Malvaceae</taxon>
        <taxon>Malvoideae</taxon>
        <taxon>Hibiscus</taxon>
    </lineage>
</organism>
<proteinExistence type="predicted"/>
<evidence type="ECO:0000313" key="4">
    <source>
        <dbReference type="Proteomes" id="UP000436088"/>
    </source>
</evidence>
<dbReference type="Proteomes" id="UP000436088">
    <property type="component" value="Unassembled WGS sequence"/>
</dbReference>
<name>A0A6A3AR16_HIBSY</name>
<dbReference type="InterPro" id="IPR016135">
    <property type="entry name" value="UBQ-conjugating_enzyme/RWD"/>
</dbReference>
<protein>
    <submittedName>
        <fullName evidence="3">Constitutive photomorphoproteinsis protein 10</fullName>
    </submittedName>
</protein>
<gene>
    <name evidence="3" type="ORF">F3Y22_tig00110418pilonHSYRG00055</name>
</gene>